<dbReference type="InterPro" id="IPR000073">
    <property type="entry name" value="AB_hydrolase_1"/>
</dbReference>
<dbReference type="RefSeq" id="WP_229384450.1">
    <property type="nucleotide sequence ID" value="NZ_JAGTTN010000003.1"/>
</dbReference>
<keyword evidence="2" id="KW-0378">Hydrolase</keyword>
<dbReference type="Pfam" id="PF12697">
    <property type="entry name" value="Abhydrolase_6"/>
    <property type="match status" value="1"/>
</dbReference>
<dbReference type="InterPro" id="IPR052897">
    <property type="entry name" value="Sec-Metab_Biosynth_Hydrolase"/>
</dbReference>
<dbReference type="InterPro" id="IPR029058">
    <property type="entry name" value="AB_hydrolase_fold"/>
</dbReference>
<dbReference type="Gene3D" id="3.40.50.1820">
    <property type="entry name" value="alpha/beta hydrolase"/>
    <property type="match status" value="1"/>
</dbReference>
<sequence>MHIVLVHGMGGSDFDWSTVAPLLESAGFGVSVADNALQSLDDDVAAVRALIDAADDEVLLVGHSYGGAVITNAGRHDRVRGVVYIAAFAPAEGETVNGIVTRYEPAEVARFMTRGADGEWIGVESEEARLALSWDVPEHVMQARSARRRPSADAIFTQPTEEPAWATKPAWYMIATLDKHLRPEAQRDMAARADATIEEVATSHSVPLAAPEAVSSFVSRAAVSLAPA</sequence>
<dbReference type="AlphaFoldDB" id="A0A9X1LVA1"/>
<proteinExistence type="predicted"/>
<dbReference type="SUPFAM" id="SSF53474">
    <property type="entry name" value="alpha/beta-Hydrolases"/>
    <property type="match status" value="1"/>
</dbReference>
<evidence type="ECO:0000259" key="1">
    <source>
        <dbReference type="Pfam" id="PF12697"/>
    </source>
</evidence>
<dbReference type="Proteomes" id="UP001139354">
    <property type="component" value="Unassembled WGS sequence"/>
</dbReference>
<evidence type="ECO:0000313" key="2">
    <source>
        <dbReference type="EMBL" id="MCC2032477.1"/>
    </source>
</evidence>
<name>A0A9X1LVA1_9MICO</name>
<accession>A0A9X1LVA1</accession>
<comment type="caution">
    <text evidence="2">The sequence shown here is derived from an EMBL/GenBank/DDBJ whole genome shotgun (WGS) entry which is preliminary data.</text>
</comment>
<keyword evidence="3" id="KW-1185">Reference proteome</keyword>
<evidence type="ECO:0000313" key="3">
    <source>
        <dbReference type="Proteomes" id="UP001139354"/>
    </source>
</evidence>
<dbReference type="EMBL" id="JAGTTN010000003">
    <property type="protein sequence ID" value="MCC2032477.1"/>
    <property type="molecule type" value="Genomic_DNA"/>
</dbReference>
<dbReference type="GO" id="GO:0016787">
    <property type="term" value="F:hydrolase activity"/>
    <property type="evidence" value="ECO:0007669"/>
    <property type="project" value="UniProtKB-KW"/>
</dbReference>
<dbReference type="PANTHER" id="PTHR37017">
    <property type="entry name" value="AB HYDROLASE-1 DOMAIN-CONTAINING PROTEIN-RELATED"/>
    <property type="match status" value="1"/>
</dbReference>
<organism evidence="2 3">
    <name type="scientific">Microbacterium allomyrinae</name>
    <dbReference type="NCBI Taxonomy" id="2830666"/>
    <lineage>
        <taxon>Bacteria</taxon>
        <taxon>Bacillati</taxon>
        <taxon>Actinomycetota</taxon>
        <taxon>Actinomycetes</taxon>
        <taxon>Micrococcales</taxon>
        <taxon>Microbacteriaceae</taxon>
        <taxon>Microbacterium</taxon>
    </lineage>
</organism>
<feature type="domain" description="AB hydrolase-1" evidence="1">
    <location>
        <begin position="3"/>
        <end position="215"/>
    </location>
</feature>
<reference evidence="2" key="1">
    <citation type="submission" date="2021-04" db="EMBL/GenBank/DDBJ databases">
        <title>Microbacterium tenobrionis sp. nov. and Microbacterium allomyrinae sp. nov., isolated from larvae of Tenobrio molitor and Allomyrina dichotoma, respectively.</title>
        <authorList>
            <person name="Lee S.D."/>
        </authorList>
    </citation>
    <scope>NUCLEOTIDE SEQUENCE</scope>
    <source>
        <strain evidence="2">BWT-G7</strain>
    </source>
</reference>
<dbReference type="PANTHER" id="PTHR37017:SF11">
    <property type="entry name" value="ESTERASE_LIPASE_THIOESTERASE DOMAIN-CONTAINING PROTEIN"/>
    <property type="match status" value="1"/>
</dbReference>
<protein>
    <submittedName>
        <fullName evidence="2">Alpha/beta hydrolase</fullName>
    </submittedName>
</protein>
<gene>
    <name evidence="2" type="ORF">KEC57_09845</name>
</gene>